<feature type="transmembrane region" description="Helical" evidence="1">
    <location>
        <begin position="20"/>
        <end position="40"/>
    </location>
</feature>
<evidence type="ECO:0000256" key="1">
    <source>
        <dbReference type="SAM" id="Phobius"/>
    </source>
</evidence>
<accession>A0A2P7BSF4</accession>
<keyword evidence="1" id="KW-0812">Transmembrane</keyword>
<dbReference type="AlphaFoldDB" id="A0A2P7BSF4"/>
<comment type="caution">
    <text evidence="2">The sequence shown here is derived from an EMBL/GenBank/DDBJ whole genome shotgun (WGS) entry which is preliminary data.</text>
</comment>
<sequence length="61" mass="6692">MLLGAATQVWEYPKPRTDFGTLGVILGLIALGYWMASAAWSDMERDLAHGIKPSRLIFVVG</sequence>
<keyword evidence="1" id="KW-0472">Membrane</keyword>
<gene>
    <name evidence="2" type="ORF">CU102_08390</name>
</gene>
<organism evidence="2 3">
    <name type="scientific">Phyllobacterium brassicacearum</name>
    <dbReference type="NCBI Taxonomy" id="314235"/>
    <lineage>
        <taxon>Bacteria</taxon>
        <taxon>Pseudomonadati</taxon>
        <taxon>Pseudomonadota</taxon>
        <taxon>Alphaproteobacteria</taxon>
        <taxon>Hyphomicrobiales</taxon>
        <taxon>Phyllobacteriaceae</taxon>
        <taxon>Phyllobacterium</taxon>
    </lineage>
</organism>
<name>A0A2P7BSF4_9HYPH</name>
<evidence type="ECO:0000313" key="2">
    <source>
        <dbReference type="EMBL" id="PSH69394.1"/>
    </source>
</evidence>
<protein>
    <submittedName>
        <fullName evidence="2">Uncharacterized protein</fullName>
    </submittedName>
</protein>
<keyword evidence="1" id="KW-1133">Transmembrane helix</keyword>
<evidence type="ECO:0000313" key="3">
    <source>
        <dbReference type="Proteomes" id="UP000241444"/>
    </source>
</evidence>
<dbReference type="Proteomes" id="UP000241444">
    <property type="component" value="Unassembled WGS sequence"/>
</dbReference>
<reference evidence="3" key="1">
    <citation type="submission" date="2017-11" db="EMBL/GenBank/DDBJ databases">
        <authorList>
            <person name="Kuznetsova I."/>
            <person name="Sazanova A."/>
            <person name="Chirak E."/>
            <person name="Safronova V."/>
            <person name="Willems A."/>
        </authorList>
    </citation>
    <scope>NUCLEOTIDE SEQUENCE [LARGE SCALE GENOMIC DNA]</scope>
    <source>
        <strain evidence="3">STM 196</strain>
    </source>
</reference>
<dbReference type="EMBL" id="PGGO01000005">
    <property type="protein sequence ID" value="PSH69394.1"/>
    <property type="molecule type" value="Genomic_DNA"/>
</dbReference>
<proteinExistence type="predicted"/>
<keyword evidence="3" id="KW-1185">Reference proteome</keyword>